<dbReference type="EMBL" id="CAMXCT030000997">
    <property type="protein sequence ID" value="CAL4772811.1"/>
    <property type="molecule type" value="Genomic_DNA"/>
</dbReference>
<evidence type="ECO:0000313" key="3">
    <source>
        <dbReference type="Proteomes" id="UP001152797"/>
    </source>
</evidence>
<keyword evidence="3" id="KW-1185">Reference proteome</keyword>
<name>A0A9P1C5L4_9DINO</name>
<dbReference type="AlphaFoldDB" id="A0A9P1C5L4"/>
<dbReference type="EMBL" id="CAMXCT020000997">
    <property type="protein sequence ID" value="CAL1138874.1"/>
    <property type="molecule type" value="Genomic_DNA"/>
</dbReference>
<evidence type="ECO:0000313" key="2">
    <source>
        <dbReference type="EMBL" id="CAL1138874.1"/>
    </source>
</evidence>
<dbReference type="Proteomes" id="UP001152797">
    <property type="component" value="Unassembled WGS sequence"/>
</dbReference>
<gene>
    <name evidence="1" type="ORF">C1SCF055_LOCUS12943</name>
</gene>
<evidence type="ECO:0000313" key="1">
    <source>
        <dbReference type="EMBL" id="CAI3985499.1"/>
    </source>
</evidence>
<sequence length="291" mass="31875">ADVKASTKGQTLHWTVPPTHGKETVGTIEMEVRCRTPCFEVWFSNVPSFANYQTQIVRDTELALPEVEAFAYARVRALQYSEVSGEAAHSAWSNTIIWGDDSDEATIPPSSTVTTQTFTTATTVTVTTFTITTTATTLPAGLPTTMEPMWFLPEGQLPESPEKDGDQPDGIEATISFASTPQAVLGMSSVAKTQALQASLSSMLEVQTGKVKVLALRAAKVLLPRDQSQVSFTPSLRSRRLISMQHLTGEVQVWSNVRHSSWSMTRADKELSPVVCKCLKHIWTCVENLLN</sequence>
<organism evidence="1">
    <name type="scientific">Cladocopium goreaui</name>
    <dbReference type="NCBI Taxonomy" id="2562237"/>
    <lineage>
        <taxon>Eukaryota</taxon>
        <taxon>Sar</taxon>
        <taxon>Alveolata</taxon>
        <taxon>Dinophyceae</taxon>
        <taxon>Suessiales</taxon>
        <taxon>Symbiodiniaceae</taxon>
        <taxon>Cladocopium</taxon>
    </lineage>
</organism>
<dbReference type="EMBL" id="CAMXCT010000997">
    <property type="protein sequence ID" value="CAI3985499.1"/>
    <property type="molecule type" value="Genomic_DNA"/>
</dbReference>
<comment type="caution">
    <text evidence="1">The sequence shown here is derived from an EMBL/GenBank/DDBJ whole genome shotgun (WGS) entry which is preliminary data.</text>
</comment>
<reference evidence="2" key="2">
    <citation type="submission" date="2024-04" db="EMBL/GenBank/DDBJ databases">
        <authorList>
            <person name="Chen Y."/>
            <person name="Shah S."/>
            <person name="Dougan E. K."/>
            <person name="Thang M."/>
            <person name="Chan C."/>
        </authorList>
    </citation>
    <scope>NUCLEOTIDE SEQUENCE [LARGE SCALE GENOMIC DNA]</scope>
</reference>
<feature type="non-terminal residue" evidence="1">
    <location>
        <position position="291"/>
    </location>
</feature>
<protein>
    <submittedName>
        <fullName evidence="1">Uncharacterized protein</fullName>
    </submittedName>
</protein>
<reference evidence="1" key="1">
    <citation type="submission" date="2022-10" db="EMBL/GenBank/DDBJ databases">
        <authorList>
            <person name="Chen Y."/>
            <person name="Dougan E. K."/>
            <person name="Chan C."/>
            <person name="Rhodes N."/>
            <person name="Thang M."/>
        </authorList>
    </citation>
    <scope>NUCLEOTIDE SEQUENCE</scope>
</reference>
<proteinExistence type="predicted"/>
<accession>A0A9P1C5L4</accession>